<feature type="non-terminal residue" evidence="1">
    <location>
        <position position="1"/>
    </location>
</feature>
<organism evidence="1 2">
    <name type="scientific">Diploptera punctata</name>
    <name type="common">Pacific beetle cockroach</name>
    <dbReference type="NCBI Taxonomy" id="6984"/>
    <lineage>
        <taxon>Eukaryota</taxon>
        <taxon>Metazoa</taxon>
        <taxon>Ecdysozoa</taxon>
        <taxon>Arthropoda</taxon>
        <taxon>Hexapoda</taxon>
        <taxon>Insecta</taxon>
        <taxon>Pterygota</taxon>
        <taxon>Neoptera</taxon>
        <taxon>Polyneoptera</taxon>
        <taxon>Dictyoptera</taxon>
        <taxon>Blattodea</taxon>
        <taxon>Blaberoidea</taxon>
        <taxon>Blaberidae</taxon>
        <taxon>Diplopterinae</taxon>
        <taxon>Diploptera</taxon>
    </lineage>
</organism>
<name>A0AAD8EQW9_DIPPU</name>
<proteinExistence type="predicted"/>
<reference evidence="1" key="1">
    <citation type="journal article" date="2023" name="IScience">
        <title>Live-bearing cockroach genome reveals convergent evolutionary mechanisms linked to viviparity in insects and beyond.</title>
        <authorList>
            <person name="Fouks B."/>
            <person name="Harrison M.C."/>
            <person name="Mikhailova A.A."/>
            <person name="Marchal E."/>
            <person name="English S."/>
            <person name="Carruthers M."/>
            <person name="Jennings E.C."/>
            <person name="Chiamaka E.L."/>
            <person name="Frigard R.A."/>
            <person name="Pippel M."/>
            <person name="Attardo G.M."/>
            <person name="Benoit J.B."/>
            <person name="Bornberg-Bauer E."/>
            <person name="Tobe S.S."/>
        </authorList>
    </citation>
    <scope>NUCLEOTIDE SEQUENCE</scope>
    <source>
        <strain evidence="1">Stay&amp;Tobe</strain>
    </source>
</reference>
<protein>
    <submittedName>
        <fullName evidence="1">Uncharacterized protein</fullName>
    </submittedName>
</protein>
<dbReference type="AlphaFoldDB" id="A0AAD8EQW9"/>
<reference evidence="1" key="2">
    <citation type="submission" date="2023-05" db="EMBL/GenBank/DDBJ databases">
        <authorList>
            <person name="Fouks B."/>
        </authorList>
    </citation>
    <scope>NUCLEOTIDE SEQUENCE</scope>
    <source>
        <strain evidence="1">Stay&amp;Tobe</strain>
        <tissue evidence="1">Testes</tissue>
    </source>
</reference>
<sequence>HESYESSNEICQNHDDMILLATLEVYTSQVPIIIIIISQCGFGNEEVQTFQKIFCVNKK</sequence>
<comment type="caution">
    <text evidence="1">The sequence shown here is derived from an EMBL/GenBank/DDBJ whole genome shotgun (WGS) entry which is preliminary data.</text>
</comment>
<gene>
    <name evidence="1" type="ORF">L9F63_010835</name>
</gene>
<dbReference type="Proteomes" id="UP001233999">
    <property type="component" value="Unassembled WGS sequence"/>
</dbReference>
<keyword evidence="2" id="KW-1185">Reference proteome</keyword>
<accession>A0AAD8EQW9</accession>
<feature type="non-terminal residue" evidence="1">
    <location>
        <position position="59"/>
    </location>
</feature>
<dbReference type="EMBL" id="JASPKZ010001215">
    <property type="protein sequence ID" value="KAJ9598482.1"/>
    <property type="molecule type" value="Genomic_DNA"/>
</dbReference>
<evidence type="ECO:0000313" key="2">
    <source>
        <dbReference type="Proteomes" id="UP001233999"/>
    </source>
</evidence>
<evidence type="ECO:0000313" key="1">
    <source>
        <dbReference type="EMBL" id="KAJ9598482.1"/>
    </source>
</evidence>